<protein>
    <submittedName>
        <fullName evidence="6">Selenocysteine-specific translation elongation factor</fullName>
    </submittedName>
</protein>
<dbReference type="PANTHER" id="PTHR43721">
    <property type="entry name" value="ELONGATION FACTOR TU-RELATED"/>
    <property type="match status" value="1"/>
</dbReference>
<evidence type="ECO:0000313" key="6">
    <source>
        <dbReference type="EMBL" id="TLD96895.1"/>
    </source>
</evidence>
<keyword evidence="2" id="KW-0963">Cytoplasm</keyword>
<keyword evidence="4" id="KW-0547">Nucleotide-binding</keyword>
<dbReference type="CDD" id="cd03696">
    <property type="entry name" value="SelB_II"/>
    <property type="match status" value="1"/>
</dbReference>
<dbReference type="Pfam" id="PF00009">
    <property type="entry name" value="GTP_EFTU"/>
    <property type="match status" value="1"/>
</dbReference>
<dbReference type="InterPro" id="IPR027417">
    <property type="entry name" value="P-loop_NTPase"/>
</dbReference>
<dbReference type="Gene3D" id="2.40.30.10">
    <property type="entry name" value="Translation factors"/>
    <property type="match status" value="1"/>
</dbReference>
<dbReference type="InterPro" id="IPR036390">
    <property type="entry name" value="WH_DNA-bd_sf"/>
</dbReference>
<feature type="domain" description="Tr-type G" evidence="5">
    <location>
        <begin position="7"/>
        <end position="183"/>
    </location>
</feature>
<name>A0A4U8TAN8_9HELI</name>
<reference evidence="6 7" key="1">
    <citation type="journal article" date="2014" name="Genome Announc.">
        <title>Draft genome sequences of eight enterohepatic helicobacter species isolated from both laboratory and wild rodents.</title>
        <authorList>
            <person name="Sheh A."/>
            <person name="Shen Z."/>
            <person name="Fox J.G."/>
        </authorList>
    </citation>
    <scope>NUCLEOTIDE SEQUENCE [LARGE SCALE GENOMIC DNA]</scope>
    <source>
        <strain evidence="6 7">MIT 09-6949</strain>
    </source>
</reference>
<dbReference type="GO" id="GO:0001514">
    <property type="term" value="P:selenocysteine incorporation"/>
    <property type="evidence" value="ECO:0007669"/>
    <property type="project" value="InterPro"/>
</dbReference>
<dbReference type="SUPFAM" id="SSF50447">
    <property type="entry name" value="Translation proteins"/>
    <property type="match status" value="1"/>
</dbReference>
<dbReference type="Proteomes" id="UP000029733">
    <property type="component" value="Unassembled WGS sequence"/>
</dbReference>
<keyword evidence="7" id="KW-1185">Reference proteome</keyword>
<dbReference type="GO" id="GO:0005525">
    <property type="term" value="F:GTP binding"/>
    <property type="evidence" value="ECO:0007669"/>
    <property type="project" value="UniProtKB-KW"/>
</dbReference>
<dbReference type="InterPro" id="IPR009000">
    <property type="entry name" value="Transl_B-barrel_sf"/>
</dbReference>
<dbReference type="CDD" id="cd04171">
    <property type="entry name" value="SelB"/>
    <property type="match status" value="1"/>
</dbReference>
<organism evidence="6 7">
    <name type="scientific">Helicobacter jaachi</name>
    <dbReference type="NCBI Taxonomy" id="1677920"/>
    <lineage>
        <taxon>Bacteria</taxon>
        <taxon>Pseudomonadati</taxon>
        <taxon>Campylobacterota</taxon>
        <taxon>Epsilonproteobacteria</taxon>
        <taxon>Campylobacterales</taxon>
        <taxon>Helicobacteraceae</taxon>
        <taxon>Helicobacter</taxon>
    </lineage>
</organism>
<dbReference type="Gene3D" id="3.40.50.300">
    <property type="entry name" value="P-loop containing nucleotide triphosphate hydrolases"/>
    <property type="match status" value="1"/>
</dbReference>
<dbReference type="Pfam" id="PF09107">
    <property type="entry name" value="WHD_3rd_SelB"/>
    <property type="match status" value="1"/>
</dbReference>
<dbReference type="GO" id="GO:0005737">
    <property type="term" value="C:cytoplasm"/>
    <property type="evidence" value="ECO:0007669"/>
    <property type="project" value="UniProtKB-SubCell"/>
</dbReference>
<evidence type="ECO:0000256" key="3">
    <source>
        <dbReference type="ARBA" id="ARBA00022917"/>
    </source>
</evidence>
<dbReference type="InterPro" id="IPR004535">
    <property type="entry name" value="Transl_elong_SelB"/>
</dbReference>
<keyword evidence="6" id="KW-0251">Elongation factor</keyword>
<dbReference type="InterPro" id="IPR036388">
    <property type="entry name" value="WH-like_DNA-bd_sf"/>
</dbReference>
<dbReference type="STRING" id="1677920.LS71_07925"/>
<dbReference type="SUPFAM" id="SSF52540">
    <property type="entry name" value="P-loop containing nucleoside triphosphate hydrolases"/>
    <property type="match status" value="1"/>
</dbReference>
<keyword evidence="4" id="KW-0342">GTP-binding</keyword>
<dbReference type="OrthoDB" id="9803139at2"/>
<dbReference type="NCBIfam" id="TIGR00475">
    <property type="entry name" value="selB"/>
    <property type="match status" value="1"/>
</dbReference>
<gene>
    <name evidence="6" type="primary">selB</name>
    <name evidence="6" type="ORF">LS71_004705</name>
</gene>
<evidence type="ECO:0000259" key="5">
    <source>
        <dbReference type="PROSITE" id="PS51722"/>
    </source>
</evidence>
<dbReference type="SUPFAM" id="SSF46785">
    <property type="entry name" value="Winged helix' DNA-binding domain"/>
    <property type="match status" value="1"/>
</dbReference>
<accession>A0A4U8TAN8</accession>
<dbReference type="GO" id="GO:0003924">
    <property type="term" value="F:GTPase activity"/>
    <property type="evidence" value="ECO:0007669"/>
    <property type="project" value="InterPro"/>
</dbReference>
<dbReference type="GO" id="GO:0003723">
    <property type="term" value="F:RNA binding"/>
    <property type="evidence" value="ECO:0007669"/>
    <property type="project" value="InterPro"/>
</dbReference>
<dbReference type="Gene3D" id="1.10.10.10">
    <property type="entry name" value="Winged helix-like DNA-binding domain superfamily/Winged helix DNA-binding domain"/>
    <property type="match status" value="1"/>
</dbReference>
<dbReference type="GO" id="GO:0003746">
    <property type="term" value="F:translation elongation factor activity"/>
    <property type="evidence" value="ECO:0007669"/>
    <property type="project" value="UniProtKB-KW"/>
</dbReference>
<dbReference type="InterPro" id="IPR000795">
    <property type="entry name" value="T_Tr_GTP-bd_dom"/>
</dbReference>
<dbReference type="InterPro" id="IPR050055">
    <property type="entry name" value="EF-Tu_GTPase"/>
</dbReference>
<comment type="subcellular location">
    <subcellularLocation>
        <location evidence="1">Cytoplasm</location>
    </subcellularLocation>
</comment>
<dbReference type="AlphaFoldDB" id="A0A4U8TAN8"/>
<dbReference type="PROSITE" id="PS51722">
    <property type="entry name" value="G_TR_2"/>
    <property type="match status" value="1"/>
</dbReference>
<keyword evidence="3" id="KW-0648">Protein biosynthesis</keyword>
<evidence type="ECO:0000256" key="4">
    <source>
        <dbReference type="ARBA" id="ARBA00023134"/>
    </source>
</evidence>
<dbReference type="RefSeq" id="WP_052058137.1">
    <property type="nucleotide sequence ID" value="NZ_JRPR02000002.1"/>
</dbReference>
<dbReference type="PANTHER" id="PTHR43721:SF11">
    <property type="entry name" value="SELENOCYSTEINE-SPECIFIC ELONGATION FACTOR"/>
    <property type="match status" value="1"/>
</dbReference>
<comment type="caution">
    <text evidence="6">The sequence shown here is derived from an EMBL/GenBank/DDBJ whole genome shotgun (WGS) entry which is preliminary data.</text>
</comment>
<dbReference type="InterPro" id="IPR015191">
    <property type="entry name" value="SelB_WHD4"/>
</dbReference>
<proteinExistence type="predicted"/>
<evidence type="ECO:0000256" key="2">
    <source>
        <dbReference type="ARBA" id="ARBA00022490"/>
    </source>
</evidence>
<dbReference type="EMBL" id="JRPR02000002">
    <property type="protein sequence ID" value="TLD96895.1"/>
    <property type="molecule type" value="Genomic_DNA"/>
</dbReference>
<sequence>MSDNAMNNDIIVGLAGHIDHGKTTLIKALNGFDGDSLEEEKQRGITLDLSFSHLALPSRNVAFIDVPGHNKLVKNMIAGAFGIDILLLVVAANEGIMPQSIEHLKIADMLGIKSCICVITKIDKLENSAKQLPIIESNLRALFETCNIALTHTIALSLHPQAHNAKALMQLKDVLDSIPKPPRSDFGSDFGLFLYYIDRSFAIKGAGCVVTGSVISGECKIDDKLFIYNLNKEVSVRGIQIHDKPAQRAATSHRVALNLSQISHNALQRGFLISQKGYLRGFDSIDVGIFGEVKHNATYQFYLGSAKLNAKVRLLSDEALHTHAFGTKPLKLATLKCDEIVFGIFSQRFILRNDEGDILGGIILNPIIDPIKKHTRLLLLEALANKDFLTSFEILSAVHKKGFGLVSSTQRFTLSHTQSLQIASSLKNTFVDEHSLTLYPLAQIEVLKLHILDIFSRNKYALLSAQSLTLKIRWASIALCQRALDELLNEGQIEHKNGLYLSKWAQIKDIHTYVQENILQMLTTQHYAPMAPYNIYDLLDIDRHIGDNALKALSQAQKVVRIAHNLFIATPALNAIVQLMRELIQKHSYVDVNLLREHTHLSRKYLIGYLEYLDRFDDIACHENKRFFKYAPRA</sequence>
<evidence type="ECO:0000313" key="7">
    <source>
        <dbReference type="Proteomes" id="UP000029733"/>
    </source>
</evidence>
<evidence type="ECO:0000256" key="1">
    <source>
        <dbReference type="ARBA" id="ARBA00004496"/>
    </source>
</evidence>